<dbReference type="Gene3D" id="3.40.50.1910">
    <property type="match status" value="1"/>
</dbReference>
<dbReference type="Proteomes" id="UP001287356">
    <property type="component" value="Unassembled WGS sequence"/>
</dbReference>
<evidence type="ECO:0000256" key="4">
    <source>
        <dbReference type="ARBA" id="ARBA00022927"/>
    </source>
</evidence>
<dbReference type="InterPro" id="IPR043127">
    <property type="entry name" value="Sec-1-like_dom3a"/>
</dbReference>
<dbReference type="Pfam" id="PF00995">
    <property type="entry name" value="Sec1"/>
    <property type="match status" value="1"/>
</dbReference>
<comment type="subcellular location">
    <subcellularLocation>
        <location evidence="1">Endomembrane system</location>
        <topology evidence="1">Peripheral membrane protein</topology>
    </subcellularLocation>
</comment>
<dbReference type="Gene3D" id="3.40.50.2060">
    <property type="match status" value="1"/>
</dbReference>
<dbReference type="InterPro" id="IPR036045">
    <property type="entry name" value="Sec1-like_sf"/>
</dbReference>
<dbReference type="SUPFAM" id="SSF56815">
    <property type="entry name" value="Sec1/munc18-like (SM) proteins"/>
    <property type="match status" value="1"/>
</dbReference>
<name>A0AAE0TTY2_9PEZI</name>
<evidence type="ECO:0000256" key="3">
    <source>
        <dbReference type="ARBA" id="ARBA00022448"/>
    </source>
</evidence>
<dbReference type="Gene3D" id="3.90.830.10">
    <property type="entry name" value="Syntaxin Binding Protein 1, Chain A, domain 2"/>
    <property type="match status" value="1"/>
</dbReference>
<dbReference type="EMBL" id="JAULSN010000002">
    <property type="protein sequence ID" value="KAK3380048.1"/>
    <property type="molecule type" value="Genomic_DNA"/>
</dbReference>
<keyword evidence="4" id="KW-0653">Protein transport</keyword>
<comment type="caution">
    <text evidence="8">The sequence shown here is derived from an EMBL/GenBank/DDBJ whole genome shotgun (WGS) entry which is preliminary data.</text>
</comment>
<evidence type="ECO:0000256" key="5">
    <source>
        <dbReference type="ARBA" id="ARBA00023136"/>
    </source>
</evidence>
<organism evidence="8 9">
    <name type="scientific">Lasiosphaeria ovina</name>
    <dbReference type="NCBI Taxonomy" id="92902"/>
    <lineage>
        <taxon>Eukaryota</taxon>
        <taxon>Fungi</taxon>
        <taxon>Dikarya</taxon>
        <taxon>Ascomycota</taxon>
        <taxon>Pezizomycotina</taxon>
        <taxon>Sordariomycetes</taxon>
        <taxon>Sordariomycetidae</taxon>
        <taxon>Sordariales</taxon>
        <taxon>Lasiosphaeriaceae</taxon>
        <taxon>Lasiosphaeria</taxon>
    </lineage>
</organism>
<dbReference type="Gene3D" id="1.25.40.60">
    <property type="match status" value="1"/>
</dbReference>
<dbReference type="GO" id="GO:0012505">
    <property type="term" value="C:endomembrane system"/>
    <property type="evidence" value="ECO:0007669"/>
    <property type="project" value="UniProtKB-SubCell"/>
</dbReference>
<dbReference type="GO" id="GO:0016192">
    <property type="term" value="P:vesicle-mediated transport"/>
    <property type="evidence" value="ECO:0007669"/>
    <property type="project" value="InterPro"/>
</dbReference>
<accession>A0AAE0TTY2</accession>
<dbReference type="GO" id="GO:0031410">
    <property type="term" value="C:cytoplasmic vesicle"/>
    <property type="evidence" value="ECO:0007669"/>
    <property type="project" value="UniProtKB-ARBA"/>
</dbReference>
<evidence type="ECO:0000313" key="8">
    <source>
        <dbReference type="EMBL" id="KAK3380048.1"/>
    </source>
</evidence>
<evidence type="ECO:0000256" key="1">
    <source>
        <dbReference type="ARBA" id="ARBA00004184"/>
    </source>
</evidence>
<reference evidence="8" key="2">
    <citation type="submission" date="2023-06" db="EMBL/GenBank/DDBJ databases">
        <authorList>
            <consortium name="Lawrence Berkeley National Laboratory"/>
            <person name="Haridas S."/>
            <person name="Hensen N."/>
            <person name="Bonometti L."/>
            <person name="Westerberg I."/>
            <person name="Brannstrom I.O."/>
            <person name="Guillou S."/>
            <person name="Cros-Aarteil S."/>
            <person name="Calhoun S."/>
            <person name="Kuo A."/>
            <person name="Mondo S."/>
            <person name="Pangilinan J."/>
            <person name="Riley R."/>
            <person name="Labutti K."/>
            <person name="Andreopoulos B."/>
            <person name="Lipzen A."/>
            <person name="Chen C."/>
            <person name="Yanf M."/>
            <person name="Daum C."/>
            <person name="Ng V."/>
            <person name="Clum A."/>
            <person name="Steindorff A."/>
            <person name="Ohm R."/>
            <person name="Martin F."/>
            <person name="Silar P."/>
            <person name="Natvig D."/>
            <person name="Lalanne C."/>
            <person name="Gautier V."/>
            <person name="Ament-Velasquez S.L."/>
            <person name="Kruys A."/>
            <person name="Hutchinson M.I."/>
            <person name="Powell A.J."/>
            <person name="Barry K."/>
            <person name="Miller A.N."/>
            <person name="Grigoriev I.V."/>
            <person name="Debuchy R."/>
            <person name="Gladieux P."/>
            <person name="Thoren M.H."/>
            <person name="Johannesson H."/>
        </authorList>
    </citation>
    <scope>NUCLEOTIDE SEQUENCE</scope>
    <source>
        <strain evidence="8">CBS 958.72</strain>
    </source>
</reference>
<evidence type="ECO:0000313" key="9">
    <source>
        <dbReference type="Proteomes" id="UP001287356"/>
    </source>
</evidence>
<keyword evidence="9" id="KW-1185">Reference proteome</keyword>
<keyword evidence="3" id="KW-0813">Transport</keyword>
<dbReference type="InterPro" id="IPR043154">
    <property type="entry name" value="Sec-1-like_dom1"/>
</dbReference>
<dbReference type="InterPro" id="IPR001619">
    <property type="entry name" value="Sec1-like"/>
</dbReference>
<protein>
    <recommendedName>
        <fullName evidence="6">Vacuolar protein sorting-associated protein 45</fullName>
    </recommendedName>
</protein>
<dbReference type="GO" id="GO:0015031">
    <property type="term" value="P:protein transport"/>
    <property type="evidence" value="ECO:0007669"/>
    <property type="project" value="UniProtKB-KW"/>
</dbReference>
<evidence type="ECO:0000256" key="2">
    <source>
        <dbReference type="ARBA" id="ARBA00009884"/>
    </source>
</evidence>
<dbReference type="PANTHER" id="PTHR11679">
    <property type="entry name" value="VESICLE PROTEIN SORTING-ASSOCIATED"/>
    <property type="match status" value="1"/>
</dbReference>
<dbReference type="AlphaFoldDB" id="A0AAE0TTY2"/>
<comment type="similarity">
    <text evidence="2">Belongs to the STXBP/unc-18/SEC1 family.</text>
</comment>
<feature type="region of interest" description="Disordered" evidence="7">
    <location>
        <begin position="571"/>
        <end position="594"/>
    </location>
</feature>
<evidence type="ECO:0000256" key="6">
    <source>
        <dbReference type="ARBA" id="ARBA00073001"/>
    </source>
</evidence>
<sequence length="594" mass="65933">MDVVSAATGYVTKMVSTGDSSTSGAPSTKMKMLLLDRETMASISTAVTQSALLNHEVYLVDRLDNPNRDKMRHMRCLCFVRPHPDSIGLLIDELREPRYGEYHLYFSNVAKKSTLERLAEADDHEVVKLVQEHFLDFLVINPDLFSLNMSPPLYRIWSGNADTWNTDSLQRATEGLVAVLLALKKKPLIRYQKSSLLAKKLASEVRYYITQEDQLFDFRRVDTPPILLVLDRREDPVTPLLNQWTYQAMVHHLLGINNGRVDLSAVADISADLKEIVLSQDQDPFFKKNMYMNFGDLGGNIKDYVEQYQSKTKSSGNIETISDMKRFIEEYPEFRKLSGNVSKHVTLVSELSKRVASENLLEVSEVEQSLACNDNHASDIKTVQKLIQSPAVTVHDKVGLVAVYALRYAKHPSNALPMLVDLLSAAGGVPAQKAQQVARLLTYHSSLHQSPAAGGITDIFESTGIFGGAGSRFKGLKGVENVYTQHSPLLETTLQNLIKGKLREPQYPFIEGGGTTRDKPQDVIVFIIGGATYEEAKMVASINASSPGVRVVLGGTTIHNAATFMEEVNEAVSSWPEPPPSTVAGRLRQEVGRR</sequence>
<gene>
    <name evidence="8" type="ORF">B0T24DRAFT_180153</name>
</gene>
<reference evidence="8" key="1">
    <citation type="journal article" date="2023" name="Mol. Phylogenet. Evol.">
        <title>Genome-scale phylogeny and comparative genomics of the fungal order Sordariales.</title>
        <authorList>
            <person name="Hensen N."/>
            <person name="Bonometti L."/>
            <person name="Westerberg I."/>
            <person name="Brannstrom I.O."/>
            <person name="Guillou S."/>
            <person name="Cros-Aarteil S."/>
            <person name="Calhoun S."/>
            <person name="Haridas S."/>
            <person name="Kuo A."/>
            <person name="Mondo S."/>
            <person name="Pangilinan J."/>
            <person name="Riley R."/>
            <person name="LaButti K."/>
            <person name="Andreopoulos B."/>
            <person name="Lipzen A."/>
            <person name="Chen C."/>
            <person name="Yan M."/>
            <person name="Daum C."/>
            <person name="Ng V."/>
            <person name="Clum A."/>
            <person name="Steindorff A."/>
            <person name="Ohm R.A."/>
            <person name="Martin F."/>
            <person name="Silar P."/>
            <person name="Natvig D.O."/>
            <person name="Lalanne C."/>
            <person name="Gautier V."/>
            <person name="Ament-Velasquez S.L."/>
            <person name="Kruys A."/>
            <person name="Hutchinson M.I."/>
            <person name="Powell A.J."/>
            <person name="Barry K."/>
            <person name="Miller A.N."/>
            <person name="Grigoriev I.V."/>
            <person name="Debuchy R."/>
            <person name="Gladieux P."/>
            <person name="Hiltunen Thoren M."/>
            <person name="Johannesson H."/>
        </authorList>
    </citation>
    <scope>NUCLEOTIDE SEQUENCE</scope>
    <source>
        <strain evidence="8">CBS 958.72</strain>
    </source>
</reference>
<proteinExistence type="inferred from homology"/>
<keyword evidence="5" id="KW-0472">Membrane</keyword>
<evidence type="ECO:0000256" key="7">
    <source>
        <dbReference type="SAM" id="MobiDB-lite"/>
    </source>
</evidence>
<dbReference type="PIRSF" id="PIRSF005715">
    <property type="entry name" value="VPS45_Sec1"/>
    <property type="match status" value="1"/>
</dbReference>
<dbReference type="InterPro" id="IPR027482">
    <property type="entry name" value="Sec1-like_dom2"/>
</dbReference>
<dbReference type="FunFam" id="3.90.830.10:FF:000002">
    <property type="entry name" value="Vacuolar protein sorting-associated protein 45"/>
    <property type="match status" value="1"/>
</dbReference>